<protein>
    <submittedName>
        <fullName evidence="7">LysE family translocator</fullName>
    </submittedName>
</protein>
<dbReference type="RefSeq" id="WP_342628477.1">
    <property type="nucleotide sequence ID" value="NZ_CP152276.1"/>
</dbReference>
<evidence type="ECO:0000313" key="8">
    <source>
        <dbReference type="Proteomes" id="UP001449795"/>
    </source>
</evidence>
<dbReference type="Pfam" id="PF01810">
    <property type="entry name" value="LysE"/>
    <property type="match status" value="1"/>
</dbReference>
<comment type="subcellular location">
    <subcellularLocation>
        <location evidence="1">Cell membrane</location>
        <topology evidence="1">Multi-pass membrane protein</topology>
    </subcellularLocation>
</comment>
<organism evidence="7 8">
    <name type="scientific">Nguyenibacter vanlangensis</name>
    <dbReference type="NCBI Taxonomy" id="1216886"/>
    <lineage>
        <taxon>Bacteria</taxon>
        <taxon>Pseudomonadati</taxon>
        <taxon>Pseudomonadota</taxon>
        <taxon>Alphaproteobacteria</taxon>
        <taxon>Acetobacterales</taxon>
        <taxon>Acetobacteraceae</taxon>
        <taxon>Nguyenibacter</taxon>
    </lineage>
</organism>
<proteinExistence type="predicted"/>
<accession>A0ABZ3D5Q3</accession>
<feature type="transmembrane region" description="Helical" evidence="6">
    <location>
        <begin position="142"/>
        <end position="168"/>
    </location>
</feature>
<keyword evidence="8" id="KW-1185">Reference proteome</keyword>
<evidence type="ECO:0000256" key="5">
    <source>
        <dbReference type="ARBA" id="ARBA00023136"/>
    </source>
</evidence>
<evidence type="ECO:0000256" key="4">
    <source>
        <dbReference type="ARBA" id="ARBA00022989"/>
    </source>
</evidence>
<feature type="transmembrane region" description="Helical" evidence="6">
    <location>
        <begin position="39"/>
        <end position="66"/>
    </location>
</feature>
<keyword evidence="4 6" id="KW-1133">Transmembrane helix</keyword>
<dbReference type="InterPro" id="IPR001123">
    <property type="entry name" value="LeuE-type"/>
</dbReference>
<sequence length="212" mass="22066">MSVTEFLPLVLFVIVSTATPGGATTLATASGAHFGYRRSVPFMCGIAVGLATMAASAAAGLGSVILAFPSLQLAMKLIGSLYLLWLAWKMARSGPPHLHLSIAKPTSFPGAVWLVWHNPKGWAMALGAAASFASLADEPFHLALILGISFGAAAILSLSLWCAAGVLLSRLLRTDAQWHALNALLGALLVISIIPMWLEYAQPPISGSGHLG</sequence>
<feature type="transmembrane region" description="Helical" evidence="6">
    <location>
        <begin position="180"/>
        <end position="198"/>
    </location>
</feature>
<dbReference type="PANTHER" id="PTHR30086:SF20">
    <property type="entry name" value="ARGININE EXPORTER PROTEIN ARGO-RELATED"/>
    <property type="match status" value="1"/>
</dbReference>
<keyword evidence="3 6" id="KW-0812">Transmembrane</keyword>
<evidence type="ECO:0000256" key="2">
    <source>
        <dbReference type="ARBA" id="ARBA00022475"/>
    </source>
</evidence>
<reference evidence="7 8" key="1">
    <citation type="submission" date="2024-04" db="EMBL/GenBank/DDBJ databases">
        <title>Complete genome sequence of Nguyenibacter vanlangesis HBCM-1154, a strain capable of nitrogen fixation, IAA production, and phosphorus solubilization isolated from sugarcane soil.</title>
        <authorList>
            <person name="MY HANH P."/>
        </authorList>
    </citation>
    <scope>NUCLEOTIDE SEQUENCE [LARGE SCALE GENOMIC DNA]</scope>
    <source>
        <strain evidence="7 8">HBCM 1154</strain>
    </source>
</reference>
<name>A0ABZ3D5Q3_9PROT</name>
<evidence type="ECO:0000256" key="1">
    <source>
        <dbReference type="ARBA" id="ARBA00004651"/>
    </source>
</evidence>
<evidence type="ECO:0000313" key="7">
    <source>
        <dbReference type="EMBL" id="XAE42856.1"/>
    </source>
</evidence>
<evidence type="ECO:0000256" key="3">
    <source>
        <dbReference type="ARBA" id="ARBA00022692"/>
    </source>
</evidence>
<feature type="transmembrane region" description="Helical" evidence="6">
    <location>
        <begin position="73"/>
        <end position="91"/>
    </location>
</feature>
<dbReference type="Proteomes" id="UP001449795">
    <property type="component" value="Chromosome"/>
</dbReference>
<keyword evidence="5 6" id="KW-0472">Membrane</keyword>
<keyword evidence="2" id="KW-1003">Cell membrane</keyword>
<dbReference type="PANTHER" id="PTHR30086">
    <property type="entry name" value="ARGININE EXPORTER PROTEIN ARGO"/>
    <property type="match status" value="1"/>
</dbReference>
<evidence type="ECO:0000256" key="6">
    <source>
        <dbReference type="SAM" id="Phobius"/>
    </source>
</evidence>
<gene>
    <name evidence="7" type="ORF">AAC691_21945</name>
</gene>
<dbReference type="EMBL" id="CP152276">
    <property type="protein sequence ID" value="XAE42856.1"/>
    <property type="molecule type" value="Genomic_DNA"/>
</dbReference>